<reference evidence="3 4" key="1">
    <citation type="submission" date="2024-10" db="EMBL/GenBank/DDBJ databases">
        <authorList>
            <person name="Kim D."/>
        </authorList>
    </citation>
    <scope>NUCLEOTIDE SEQUENCE [LARGE SCALE GENOMIC DNA]</scope>
    <source>
        <strain evidence="3">Taebaek</strain>
    </source>
</reference>
<evidence type="ECO:0000313" key="3">
    <source>
        <dbReference type="EMBL" id="KAL3093547.1"/>
    </source>
</evidence>
<sequence>MDDLSMNKTNSQIQQQQQKDNFPICCCNDGQSILSPEGTEEAEANDFGNFVLFHHHHQQQLINDHYHQNANKCGDTDQMMQIGRAGHYPPFLMTNSSVEQHFGNCMLMEASLCSVPPPIQTPAEVLLQHCLCPPIASFSQSPDPCRRLQQQKVAPFHWLNSEKTCAWHKWIDQLVQEVRCEICAERLICIGRPSMMPPSSACMPNNCAFVSCSSSGVDFEQLLRRKREQNRVAARRYRHRMQRQMERESNEIGQLMEQNAKMRAEQDSLRANIGRLKAQLAMRTDGTNRK</sequence>
<dbReference type="SMART" id="SM00338">
    <property type="entry name" value="BRLZ"/>
    <property type="match status" value="1"/>
</dbReference>
<dbReference type="Proteomes" id="UP001620645">
    <property type="component" value="Unassembled WGS sequence"/>
</dbReference>
<dbReference type="PROSITE" id="PS50217">
    <property type="entry name" value="BZIP"/>
    <property type="match status" value="1"/>
</dbReference>
<gene>
    <name evidence="3" type="ORF">niasHS_006187</name>
</gene>
<keyword evidence="4" id="KW-1185">Reference proteome</keyword>
<dbReference type="SUPFAM" id="SSF57959">
    <property type="entry name" value="Leucine zipper domain"/>
    <property type="match status" value="1"/>
</dbReference>
<comment type="caution">
    <text evidence="3">The sequence shown here is derived from an EMBL/GenBank/DDBJ whole genome shotgun (WGS) entry which is preliminary data.</text>
</comment>
<dbReference type="InterPro" id="IPR004827">
    <property type="entry name" value="bZIP"/>
</dbReference>
<protein>
    <recommendedName>
        <fullName evidence="2">BZIP domain-containing protein</fullName>
    </recommendedName>
</protein>
<evidence type="ECO:0000259" key="2">
    <source>
        <dbReference type="PROSITE" id="PS50217"/>
    </source>
</evidence>
<dbReference type="Gene3D" id="1.20.5.170">
    <property type="match status" value="1"/>
</dbReference>
<dbReference type="InterPro" id="IPR046347">
    <property type="entry name" value="bZIP_sf"/>
</dbReference>
<dbReference type="AlphaFoldDB" id="A0ABD2JSH8"/>
<proteinExistence type="predicted"/>
<evidence type="ECO:0000256" key="1">
    <source>
        <dbReference type="SAM" id="Coils"/>
    </source>
</evidence>
<evidence type="ECO:0000313" key="4">
    <source>
        <dbReference type="Proteomes" id="UP001620645"/>
    </source>
</evidence>
<dbReference type="EMBL" id="JBICCN010000108">
    <property type="protein sequence ID" value="KAL3093547.1"/>
    <property type="molecule type" value="Genomic_DNA"/>
</dbReference>
<dbReference type="PROSITE" id="PS00036">
    <property type="entry name" value="BZIP_BASIC"/>
    <property type="match status" value="1"/>
</dbReference>
<feature type="coiled-coil region" evidence="1">
    <location>
        <begin position="238"/>
        <end position="279"/>
    </location>
</feature>
<organism evidence="3 4">
    <name type="scientific">Heterodera schachtii</name>
    <name type="common">Sugarbeet cyst nematode worm</name>
    <name type="synonym">Tylenchus schachtii</name>
    <dbReference type="NCBI Taxonomy" id="97005"/>
    <lineage>
        <taxon>Eukaryota</taxon>
        <taxon>Metazoa</taxon>
        <taxon>Ecdysozoa</taxon>
        <taxon>Nematoda</taxon>
        <taxon>Chromadorea</taxon>
        <taxon>Rhabditida</taxon>
        <taxon>Tylenchina</taxon>
        <taxon>Tylenchomorpha</taxon>
        <taxon>Tylenchoidea</taxon>
        <taxon>Heteroderidae</taxon>
        <taxon>Heteroderinae</taxon>
        <taxon>Heterodera</taxon>
    </lineage>
</organism>
<accession>A0ABD2JSH8</accession>
<name>A0ABD2JSH8_HETSC</name>
<keyword evidence="1" id="KW-0175">Coiled coil</keyword>
<feature type="domain" description="BZIP" evidence="2">
    <location>
        <begin position="220"/>
        <end position="283"/>
    </location>
</feature>